<dbReference type="Proteomes" id="UP000028712">
    <property type="component" value="Unassembled WGS sequence"/>
</dbReference>
<dbReference type="AlphaFoldDB" id="A0A085ZU01"/>
<evidence type="ECO:0000313" key="1">
    <source>
        <dbReference type="EMBL" id="KFF07915.1"/>
    </source>
</evidence>
<gene>
    <name evidence="1" type="ORF">IW20_24090</name>
</gene>
<protein>
    <submittedName>
        <fullName evidence="1">Uncharacterized protein</fullName>
    </submittedName>
</protein>
<comment type="caution">
    <text evidence="1">The sequence shown here is derived from an EMBL/GenBank/DDBJ whole genome shotgun (WGS) entry which is preliminary data.</text>
</comment>
<evidence type="ECO:0000313" key="2">
    <source>
        <dbReference type="Proteomes" id="UP000028712"/>
    </source>
</evidence>
<organism evidence="1 2">
    <name type="scientific">Flavobacterium hydatis</name>
    <name type="common">Cytophaga aquatilis</name>
    <dbReference type="NCBI Taxonomy" id="991"/>
    <lineage>
        <taxon>Bacteria</taxon>
        <taxon>Pseudomonadati</taxon>
        <taxon>Bacteroidota</taxon>
        <taxon>Flavobacteriia</taxon>
        <taxon>Flavobacteriales</taxon>
        <taxon>Flavobacteriaceae</taxon>
        <taxon>Flavobacterium</taxon>
    </lineage>
</organism>
<dbReference type="eggNOG" id="ENOG5030Q1F">
    <property type="taxonomic scope" value="Bacteria"/>
</dbReference>
<accession>A0A085ZU01</accession>
<name>A0A085ZU01_FLAHY</name>
<dbReference type="EMBL" id="JPRM01000054">
    <property type="protein sequence ID" value="KFF07915.1"/>
    <property type="molecule type" value="Genomic_DNA"/>
</dbReference>
<reference evidence="1 2" key="1">
    <citation type="submission" date="2014-07" db="EMBL/GenBank/DDBJ databases">
        <title>Genome of Flavobacterium hydatis DSM 2063.</title>
        <authorList>
            <person name="Pipes S.E."/>
            <person name="Stropko S.J."/>
            <person name="Newman J.D."/>
        </authorList>
    </citation>
    <scope>NUCLEOTIDE SEQUENCE [LARGE SCALE GENOMIC DNA]</scope>
    <source>
        <strain evidence="1 2">DSM 2063</strain>
    </source>
</reference>
<sequence length="125" mass="14669">MKQFFIILLSSILMFPSFGNVVVYAMFKINQDKIAKTICVQRKVEFNSCNGRCQLKKNLLKLDANEKEMQNHLKEKQELVYIQNFSSDDIFNSNYKENHLASFFHFTKKPISVSITTFRPPAYFV</sequence>
<proteinExistence type="predicted"/>